<comment type="caution">
    <text evidence="5">The sequence shown here is derived from an EMBL/GenBank/DDBJ whole genome shotgun (WGS) entry which is preliminary data.</text>
</comment>
<keyword evidence="2 3" id="KW-0808">Transferase</keyword>
<gene>
    <name evidence="5" type="ORF">CIPAW_05G046900</name>
    <name evidence="6" type="ORF">I3842_05G046600</name>
</gene>
<proteinExistence type="inferred from homology"/>
<organism evidence="5 7">
    <name type="scientific">Carya illinoinensis</name>
    <name type="common">Pecan</name>
    <dbReference type="NCBI Taxonomy" id="32201"/>
    <lineage>
        <taxon>Eukaryota</taxon>
        <taxon>Viridiplantae</taxon>
        <taxon>Streptophyta</taxon>
        <taxon>Embryophyta</taxon>
        <taxon>Tracheophyta</taxon>
        <taxon>Spermatophyta</taxon>
        <taxon>Magnoliopsida</taxon>
        <taxon>eudicotyledons</taxon>
        <taxon>Gunneridae</taxon>
        <taxon>Pentapetalae</taxon>
        <taxon>rosids</taxon>
        <taxon>fabids</taxon>
        <taxon>Fagales</taxon>
        <taxon>Juglandaceae</taxon>
        <taxon>Carya</taxon>
    </lineage>
</organism>
<keyword evidence="7" id="KW-1185">Reference proteome</keyword>
<evidence type="ECO:0000259" key="4">
    <source>
        <dbReference type="Pfam" id="PF00685"/>
    </source>
</evidence>
<dbReference type="Proteomes" id="UP000811609">
    <property type="component" value="Chromosome 5"/>
</dbReference>
<evidence type="ECO:0000313" key="5">
    <source>
        <dbReference type="EMBL" id="KAG6653036.1"/>
    </source>
</evidence>
<protein>
    <recommendedName>
        <fullName evidence="3">Sulfotransferase</fullName>
        <ecNumber evidence="3">2.8.2.-</ecNumber>
    </recommendedName>
</protein>
<dbReference type="AlphaFoldDB" id="A0A8T1QEN4"/>
<name>A0A8T1QEN4_CARIL</name>
<accession>A0A8T1QEN4</accession>
<dbReference type="EC" id="2.8.2.-" evidence="3"/>
<reference evidence="6" key="2">
    <citation type="submission" date="2021-01" db="EMBL/GenBank/DDBJ databases">
        <authorList>
            <person name="Lovell J.T."/>
            <person name="Bentley N."/>
            <person name="Bhattarai G."/>
            <person name="Jenkins J.W."/>
            <person name="Sreedasyam A."/>
            <person name="Alarcon Y."/>
            <person name="Bock C."/>
            <person name="Boston L."/>
            <person name="Carlson J."/>
            <person name="Cervantes K."/>
            <person name="Clermont K."/>
            <person name="Krom N."/>
            <person name="Kubenka K."/>
            <person name="Mamidi S."/>
            <person name="Mattison C."/>
            <person name="Monteros M."/>
            <person name="Pisani C."/>
            <person name="Plott C."/>
            <person name="Rajasekar S."/>
            <person name="Rhein H.S."/>
            <person name="Rohla C."/>
            <person name="Song M."/>
            <person name="Hilaire R.S."/>
            <person name="Shu S."/>
            <person name="Wells L."/>
            <person name="Wang X."/>
            <person name="Webber J."/>
            <person name="Heerema R.J."/>
            <person name="Klein P."/>
            <person name="Conner P."/>
            <person name="Grauke L."/>
            <person name="Grimwood J."/>
            <person name="Schmutz J."/>
            <person name="Randall J.J."/>
        </authorList>
    </citation>
    <scope>NUCLEOTIDE SEQUENCE</scope>
    <source>
        <tissue evidence="6">Leaf</tissue>
    </source>
</reference>
<dbReference type="GO" id="GO:0008146">
    <property type="term" value="F:sulfotransferase activity"/>
    <property type="evidence" value="ECO:0007669"/>
    <property type="project" value="InterPro"/>
</dbReference>
<dbReference type="EMBL" id="CM031829">
    <property type="protein sequence ID" value="KAG6711321.1"/>
    <property type="molecule type" value="Genomic_DNA"/>
</dbReference>
<sequence>MSTLQSSSCSSAILEHLEENGPHQECKDVCISSLPKEKSQLSLYDGYWIPTWSMPGVLAFQKYFQARETDILLVTPPKAGTTWFKAILFALVNRMRYLDLQEHPLLTNISHALVPLLDVDIYNKKKVPDLNSFASPRLFATHLPFDLLPTSVKGSSCKIVYVCRNPKDNFVSLWHFMNRVYSTTNSLEEDFDKFCRGVSLYGPYWDHVLSYWKPIIEKQAQKILFLKYEEMKEQPTTHLKRIAEFLECPFSPEEDAKGTINDILQLCSFDNLSNLDVNKSGKWRFPEHNNTLFRQGIDHASFFRKGNSGDWVNYFTPQMTERLDHIIEEKFHGTGLKF</sequence>
<dbReference type="Pfam" id="PF00685">
    <property type="entry name" value="Sulfotransfer_1"/>
    <property type="match status" value="1"/>
</dbReference>
<dbReference type="OrthoDB" id="205623at2759"/>
<dbReference type="InterPro" id="IPR000863">
    <property type="entry name" value="Sulfotransferase_dom"/>
</dbReference>
<feature type="domain" description="Sulfotransferase" evidence="4">
    <location>
        <begin position="69"/>
        <end position="335"/>
    </location>
</feature>
<dbReference type="SUPFAM" id="SSF52540">
    <property type="entry name" value="P-loop containing nucleoside triphosphate hydrolases"/>
    <property type="match status" value="1"/>
</dbReference>
<evidence type="ECO:0000256" key="1">
    <source>
        <dbReference type="ARBA" id="ARBA00005771"/>
    </source>
</evidence>
<dbReference type="Proteomes" id="UP000811246">
    <property type="component" value="Chromosome 5"/>
</dbReference>
<dbReference type="Gene3D" id="3.40.50.300">
    <property type="entry name" value="P-loop containing nucleotide triphosphate hydrolases"/>
    <property type="match status" value="1"/>
</dbReference>
<dbReference type="PANTHER" id="PTHR11783">
    <property type="entry name" value="SULFOTRANSFERASE SULT"/>
    <property type="match status" value="1"/>
</dbReference>
<dbReference type="InterPro" id="IPR027417">
    <property type="entry name" value="P-loop_NTPase"/>
</dbReference>
<reference evidence="5" key="1">
    <citation type="submission" date="2020-12" db="EMBL/GenBank/DDBJ databases">
        <title>WGS assembly of Carya illinoinensis cv. Pawnee.</title>
        <authorList>
            <person name="Platts A."/>
            <person name="Shu S."/>
            <person name="Wright S."/>
            <person name="Barry K."/>
            <person name="Edger P."/>
            <person name="Pires J.C."/>
            <person name="Schmutz J."/>
        </authorList>
    </citation>
    <scope>NUCLEOTIDE SEQUENCE</scope>
    <source>
        <tissue evidence="5">Leaf</tissue>
    </source>
</reference>
<evidence type="ECO:0000313" key="6">
    <source>
        <dbReference type="EMBL" id="KAG6711321.1"/>
    </source>
</evidence>
<comment type="similarity">
    <text evidence="1 3">Belongs to the sulfotransferase 1 family.</text>
</comment>
<evidence type="ECO:0000313" key="7">
    <source>
        <dbReference type="Proteomes" id="UP000811609"/>
    </source>
</evidence>
<dbReference type="EMBL" id="CM031813">
    <property type="protein sequence ID" value="KAG6653036.1"/>
    <property type="molecule type" value="Genomic_DNA"/>
</dbReference>
<evidence type="ECO:0000256" key="2">
    <source>
        <dbReference type="ARBA" id="ARBA00022679"/>
    </source>
</evidence>
<evidence type="ECO:0000256" key="3">
    <source>
        <dbReference type="RuleBase" id="RU361155"/>
    </source>
</evidence>